<proteinExistence type="predicted"/>
<organism evidence="4 5">
    <name type="scientific">Niastella caeni</name>
    <dbReference type="NCBI Taxonomy" id="2569763"/>
    <lineage>
        <taxon>Bacteria</taxon>
        <taxon>Pseudomonadati</taxon>
        <taxon>Bacteroidota</taxon>
        <taxon>Chitinophagia</taxon>
        <taxon>Chitinophagales</taxon>
        <taxon>Chitinophagaceae</taxon>
        <taxon>Niastella</taxon>
    </lineage>
</organism>
<dbReference type="PROSITE" id="PS51688">
    <property type="entry name" value="ICA"/>
    <property type="match status" value="1"/>
</dbReference>
<dbReference type="RefSeq" id="WP_136578720.1">
    <property type="nucleotide sequence ID" value="NZ_STFF01000005.1"/>
</dbReference>
<feature type="signal peptide" evidence="2">
    <location>
        <begin position="1"/>
        <end position="20"/>
    </location>
</feature>
<accession>A0A4V4H0L1</accession>
<gene>
    <name evidence="4" type="ORF">FAM09_19010</name>
</gene>
<dbReference type="OrthoDB" id="9807669at2"/>
<dbReference type="AlphaFoldDB" id="A0A4V4H0L1"/>
<reference evidence="4 5" key="1">
    <citation type="submission" date="2019-04" db="EMBL/GenBank/DDBJ databases">
        <title>Niastella caeni sp. nov., isolated from activated sludge.</title>
        <authorList>
            <person name="Sheng M."/>
        </authorList>
    </citation>
    <scope>NUCLEOTIDE SEQUENCE [LARGE SCALE GENOMIC DNA]</scope>
    <source>
        <strain evidence="4 5">HX-2-15</strain>
    </source>
</reference>
<feature type="coiled-coil region" evidence="1">
    <location>
        <begin position="412"/>
        <end position="439"/>
    </location>
</feature>
<evidence type="ECO:0000313" key="5">
    <source>
        <dbReference type="Proteomes" id="UP000306918"/>
    </source>
</evidence>
<keyword evidence="1" id="KW-0175">Coiled coil</keyword>
<evidence type="ECO:0000256" key="1">
    <source>
        <dbReference type="SAM" id="Coils"/>
    </source>
</evidence>
<protein>
    <recommendedName>
        <fullName evidence="3">Peptidase S74 domain-containing protein</fullName>
    </recommendedName>
</protein>
<dbReference type="Pfam" id="PF13884">
    <property type="entry name" value="Peptidase_S74"/>
    <property type="match status" value="1"/>
</dbReference>
<dbReference type="InterPro" id="IPR011049">
    <property type="entry name" value="Serralysin-like_metalloprot_C"/>
</dbReference>
<keyword evidence="5" id="KW-1185">Reference proteome</keyword>
<dbReference type="Gene3D" id="2.150.10.10">
    <property type="entry name" value="Serralysin-like metalloprotease, C-terminal"/>
    <property type="match status" value="1"/>
</dbReference>
<keyword evidence="2" id="KW-0732">Signal</keyword>
<feature type="domain" description="Peptidase S74" evidence="3">
    <location>
        <begin position="304"/>
        <end position="430"/>
    </location>
</feature>
<comment type="caution">
    <text evidence="4">The sequence shown here is derived from an EMBL/GenBank/DDBJ whole genome shotgun (WGS) entry which is preliminary data.</text>
</comment>
<evidence type="ECO:0000256" key="2">
    <source>
        <dbReference type="SAM" id="SignalP"/>
    </source>
</evidence>
<dbReference type="EMBL" id="STFF01000005">
    <property type="protein sequence ID" value="THU37046.1"/>
    <property type="molecule type" value="Genomic_DNA"/>
</dbReference>
<feature type="chain" id="PRO_5020784472" description="Peptidase S74 domain-containing protein" evidence="2">
    <location>
        <begin position="21"/>
        <end position="441"/>
    </location>
</feature>
<evidence type="ECO:0000313" key="4">
    <source>
        <dbReference type="EMBL" id="THU37046.1"/>
    </source>
</evidence>
<dbReference type="Proteomes" id="UP000306918">
    <property type="component" value="Unassembled WGS sequence"/>
</dbReference>
<evidence type="ECO:0000259" key="3">
    <source>
        <dbReference type="PROSITE" id="PS51688"/>
    </source>
</evidence>
<name>A0A4V4H0L1_9BACT</name>
<sequence>MTKYYIAFLALIMFMTPCVAQNVAINEDGSLPDPKAILDVKSYTKGVLIPRMSSADRWAIKAPKGLLVYDTTTNSFWYSSQLVVVTPDSSYTVWENLATGYGWSVGGNHIGDSNSSYLGTKNRIPLRIKVNAVNAGIIDPVGKNTFWGYESGTFTPAYRLDTPGICNTGTGNLSLHYNNNGSYNTAAGDKAMMRNRSGNFNTATGANALHYNTTGNTNVANGSGALYVNSTGSLNTAVGGLALYNNRTGSYNTGIGYNTSLTRDSFSNATAIGYGAIVNASNKVRIGNSAVTSIEGPVAFSVVSDGRFKYSVKEDVKGLDFILQLRPVTYQFDVKRFNTQYSLSGIANENGNGNYALQTAYDEASSIRRSGFIAQEVEKAAVASGYNFSGVVQPKTAQEHYSLSYEAFVVPLVKAVQELSEKNKKLEQEIAEIKQLLQKLK</sequence>
<dbReference type="InterPro" id="IPR030392">
    <property type="entry name" value="S74_ICA"/>
</dbReference>